<dbReference type="Pfam" id="PF07690">
    <property type="entry name" value="MFS_1"/>
    <property type="match status" value="1"/>
</dbReference>
<feature type="domain" description="Major facilitator superfamily (MFS) profile" evidence="5">
    <location>
        <begin position="11"/>
        <end position="393"/>
    </location>
</feature>
<accession>A0ABX8F3I1</accession>
<keyword evidence="1 4" id="KW-0812">Transmembrane</keyword>
<feature type="transmembrane region" description="Helical" evidence="4">
    <location>
        <begin position="43"/>
        <end position="64"/>
    </location>
</feature>
<keyword evidence="2 4" id="KW-1133">Transmembrane helix</keyword>
<dbReference type="PANTHER" id="PTHR23546">
    <property type="entry name" value="TRANSPORT PROTEIN"/>
    <property type="match status" value="1"/>
</dbReference>
<keyword evidence="3 4" id="KW-0472">Membrane</keyword>
<evidence type="ECO:0000256" key="4">
    <source>
        <dbReference type="SAM" id="Phobius"/>
    </source>
</evidence>
<reference evidence="6 7" key="1">
    <citation type="submission" date="2021-05" db="EMBL/GenBank/DDBJ databases">
        <title>Complete genome of the cytokinin-producing biocontrol strain Pseudomonas fluorescens G20-18.</title>
        <authorList>
            <person name="Nielsen T.K."/>
            <person name="Mekureyaw M.F."/>
            <person name="Hansen L.H."/>
            <person name="Nicolaisen M.H."/>
            <person name="Roitsch T.G."/>
            <person name="Hennessy R.C."/>
        </authorList>
    </citation>
    <scope>NUCLEOTIDE SEQUENCE [LARGE SCALE GENOMIC DNA]</scope>
    <source>
        <strain evidence="6 7">G20-18</strain>
    </source>
</reference>
<feature type="transmembrane region" description="Helical" evidence="4">
    <location>
        <begin position="101"/>
        <end position="120"/>
    </location>
</feature>
<dbReference type="EMBL" id="CP075566">
    <property type="protein sequence ID" value="QVW26454.1"/>
    <property type="molecule type" value="Genomic_DNA"/>
</dbReference>
<evidence type="ECO:0000313" key="6">
    <source>
        <dbReference type="EMBL" id="QVW26454.1"/>
    </source>
</evidence>
<evidence type="ECO:0000256" key="3">
    <source>
        <dbReference type="ARBA" id="ARBA00023136"/>
    </source>
</evidence>
<dbReference type="Gene3D" id="1.20.1250.20">
    <property type="entry name" value="MFS general substrate transporter like domains"/>
    <property type="match status" value="1"/>
</dbReference>
<proteinExistence type="predicted"/>
<dbReference type="PROSITE" id="PS50850">
    <property type="entry name" value="MFS"/>
    <property type="match status" value="1"/>
</dbReference>
<dbReference type="SUPFAM" id="SSF103473">
    <property type="entry name" value="MFS general substrate transporter"/>
    <property type="match status" value="1"/>
</dbReference>
<dbReference type="InterPro" id="IPR011701">
    <property type="entry name" value="MFS"/>
</dbReference>
<feature type="transmembrane region" description="Helical" evidence="4">
    <location>
        <begin position="76"/>
        <end position="95"/>
    </location>
</feature>
<dbReference type="InterPro" id="IPR036259">
    <property type="entry name" value="MFS_trans_sf"/>
</dbReference>
<dbReference type="InterPro" id="IPR020846">
    <property type="entry name" value="MFS_dom"/>
</dbReference>
<name>A0ABX8F3I1_9PSED</name>
<evidence type="ECO:0000259" key="5">
    <source>
        <dbReference type="PROSITE" id="PS50850"/>
    </source>
</evidence>
<gene>
    <name evidence="6" type="ORF">KJF94_13360</name>
</gene>
<feature type="transmembrane region" description="Helical" evidence="4">
    <location>
        <begin position="141"/>
        <end position="159"/>
    </location>
</feature>
<evidence type="ECO:0000256" key="2">
    <source>
        <dbReference type="ARBA" id="ARBA00022989"/>
    </source>
</evidence>
<dbReference type="RefSeq" id="WP_214384098.1">
    <property type="nucleotide sequence ID" value="NZ_CP075566.1"/>
</dbReference>
<dbReference type="Proteomes" id="UP000681155">
    <property type="component" value="Chromosome"/>
</dbReference>
<keyword evidence="7" id="KW-1185">Reference proteome</keyword>
<feature type="transmembrane region" description="Helical" evidence="4">
    <location>
        <begin position="165"/>
        <end position="184"/>
    </location>
</feature>
<feature type="transmembrane region" description="Helical" evidence="4">
    <location>
        <begin position="214"/>
        <end position="235"/>
    </location>
</feature>
<evidence type="ECO:0000313" key="7">
    <source>
        <dbReference type="Proteomes" id="UP000681155"/>
    </source>
</evidence>
<feature type="transmembrane region" description="Helical" evidence="4">
    <location>
        <begin position="340"/>
        <end position="363"/>
    </location>
</feature>
<dbReference type="PANTHER" id="PTHR23546:SF1">
    <property type="entry name" value="MEMBRANE PROTEIN"/>
    <property type="match status" value="1"/>
</dbReference>
<protein>
    <submittedName>
        <fullName evidence="6">MFS transporter</fullName>
    </submittedName>
</protein>
<sequence>MLTTLKNYPTTINLLLSASLILTLARAITLPYLVIYLSGSFSLSVADIGLVIGSTLIIGSLLSLYGGFLVDKMSSYRLILGFSGVFTLGFLGTFLARDLWLFYSCLVLINLAYAVIDIAVKSGFGSLLPVTDRSEVFSIKYTLTNIGYAVGPFLGAGMAKLDISLPFLLSAGLGAGFFFIYFVWGNRDLNATDKAQKPVPFLAVGKLLLQDYRLVCFTLGGLLSAVVFGQFTAYLSQYLVVTTTPESTYQIISTVVATNALIVISLQYSIGRKISHRHLNLWLAAGLSMFMMGLAGFALSTSVLLWVISMAIFTVGEIIVFPAEYMFIDKIAPDNLRGMYYGAQNLSNLGAALGPVLCGVVLATQPPHYIFYMLTLFIVAGGMFYFLGASNLSATTGMDPD</sequence>
<evidence type="ECO:0000256" key="1">
    <source>
        <dbReference type="ARBA" id="ARBA00022692"/>
    </source>
</evidence>
<feature type="transmembrane region" description="Helical" evidence="4">
    <location>
        <begin position="247"/>
        <end position="268"/>
    </location>
</feature>
<feature type="transmembrane region" description="Helical" evidence="4">
    <location>
        <begin position="369"/>
        <end position="388"/>
    </location>
</feature>
<feature type="transmembrane region" description="Helical" evidence="4">
    <location>
        <begin position="280"/>
        <end position="299"/>
    </location>
</feature>
<feature type="transmembrane region" description="Helical" evidence="4">
    <location>
        <begin position="305"/>
        <end position="328"/>
    </location>
</feature>
<organism evidence="6 7">
    <name type="scientific">Pseudomonas hormoni</name>
    <dbReference type="NCBI Taxonomy" id="3093767"/>
    <lineage>
        <taxon>Bacteria</taxon>
        <taxon>Pseudomonadati</taxon>
        <taxon>Pseudomonadota</taxon>
        <taxon>Gammaproteobacteria</taxon>
        <taxon>Pseudomonadales</taxon>
        <taxon>Pseudomonadaceae</taxon>
        <taxon>Pseudomonas</taxon>
    </lineage>
</organism>